<reference evidence="2 3" key="1">
    <citation type="journal article" date="2018" name="Proc. Natl. Acad. Sci. U.S.A.">
        <title>Draft genome sequence of Camellia sinensis var. sinensis provides insights into the evolution of the tea genome and tea quality.</title>
        <authorList>
            <person name="Wei C."/>
            <person name="Yang H."/>
            <person name="Wang S."/>
            <person name="Zhao J."/>
            <person name="Liu C."/>
            <person name="Gao L."/>
            <person name="Xia E."/>
            <person name="Lu Y."/>
            <person name="Tai Y."/>
            <person name="She G."/>
            <person name="Sun J."/>
            <person name="Cao H."/>
            <person name="Tong W."/>
            <person name="Gao Q."/>
            <person name="Li Y."/>
            <person name="Deng W."/>
            <person name="Jiang X."/>
            <person name="Wang W."/>
            <person name="Chen Q."/>
            <person name="Zhang S."/>
            <person name="Li H."/>
            <person name="Wu J."/>
            <person name="Wang P."/>
            <person name="Li P."/>
            <person name="Shi C."/>
            <person name="Zheng F."/>
            <person name="Jian J."/>
            <person name="Huang B."/>
            <person name="Shan D."/>
            <person name="Shi M."/>
            <person name="Fang C."/>
            <person name="Yue Y."/>
            <person name="Li F."/>
            <person name="Li D."/>
            <person name="Wei S."/>
            <person name="Han B."/>
            <person name="Jiang C."/>
            <person name="Yin Y."/>
            <person name="Xia T."/>
            <person name="Zhang Z."/>
            <person name="Bennetzen J.L."/>
            <person name="Zhao S."/>
            <person name="Wan X."/>
        </authorList>
    </citation>
    <scope>NUCLEOTIDE SEQUENCE [LARGE SCALE GENOMIC DNA]</scope>
    <source>
        <strain evidence="3">cv. Shuchazao</strain>
        <tissue evidence="2">Leaf</tissue>
    </source>
</reference>
<dbReference type="AlphaFoldDB" id="A0A4S4DKC4"/>
<accession>A0A4S4DKC4</accession>
<evidence type="ECO:0008006" key="4">
    <source>
        <dbReference type="Google" id="ProtNLM"/>
    </source>
</evidence>
<protein>
    <recommendedName>
        <fullName evidence="4">Secreted protein</fullName>
    </recommendedName>
</protein>
<organism evidence="2 3">
    <name type="scientific">Camellia sinensis var. sinensis</name>
    <name type="common">China tea</name>
    <dbReference type="NCBI Taxonomy" id="542762"/>
    <lineage>
        <taxon>Eukaryota</taxon>
        <taxon>Viridiplantae</taxon>
        <taxon>Streptophyta</taxon>
        <taxon>Embryophyta</taxon>
        <taxon>Tracheophyta</taxon>
        <taxon>Spermatophyta</taxon>
        <taxon>Magnoliopsida</taxon>
        <taxon>eudicotyledons</taxon>
        <taxon>Gunneridae</taxon>
        <taxon>Pentapetalae</taxon>
        <taxon>asterids</taxon>
        <taxon>Ericales</taxon>
        <taxon>Theaceae</taxon>
        <taxon>Camellia</taxon>
    </lineage>
</organism>
<evidence type="ECO:0000256" key="1">
    <source>
        <dbReference type="SAM" id="SignalP"/>
    </source>
</evidence>
<feature type="signal peptide" evidence="1">
    <location>
        <begin position="1"/>
        <end position="27"/>
    </location>
</feature>
<feature type="chain" id="PRO_5020462045" description="Secreted protein" evidence="1">
    <location>
        <begin position="28"/>
        <end position="168"/>
    </location>
</feature>
<comment type="caution">
    <text evidence="2">The sequence shown here is derived from an EMBL/GenBank/DDBJ whole genome shotgun (WGS) entry which is preliminary data.</text>
</comment>
<proteinExistence type="predicted"/>
<evidence type="ECO:0000313" key="2">
    <source>
        <dbReference type="EMBL" id="THG03341.1"/>
    </source>
</evidence>
<keyword evidence="1" id="KW-0732">Signal</keyword>
<keyword evidence="3" id="KW-1185">Reference proteome</keyword>
<name>A0A4S4DKC4_CAMSN</name>
<sequence length="168" mass="18234">MPHHQMAVRVWGVLSVVLVVFGRLTRAEPVRVPSSSVCPVNSVADSVFGFQDLICPLNGDESIHSNIAAVPVTEVYEIIGKRALASGVGKVPTITTSPQVWSIAKSSEEAMHEQPSSKLSNSKCSYARHEELLSKPLNLERSSCSTRKASSKTFEFGAHFMLGTKSHQ</sequence>
<dbReference type="EMBL" id="SDRB02010988">
    <property type="protein sequence ID" value="THG03341.1"/>
    <property type="molecule type" value="Genomic_DNA"/>
</dbReference>
<evidence type="ECO:0000313" key="3">
    <source>
        <dbReference type="Proteomes" id="UP000306102"/>
    </source>
</evidence>
<dbReference type="Proteomes" id="UP000306102">
    <property type="component" value="Unassembled WGS sequence"/>
</dbReference>
<gene>
    <name evidence="2" type="ORF">TEA_011352</name>
</gene>